<gene>
    <name evidence="3" type="ORF">FHR32_000316</name>
</gene>
<dbReference type="RefSeq" id="WP_184752305.1">
    <property type="nucleotide sequence ID" value="NZ_BAABEK010000163.1"/>
</dbReference>
<proteinExistence type="predicted"/>
<keyword evidence="2" id="KW-0812">Transmembrane</keyword>
<keyword evidence="4" id="KW-1185">Reference proteome</keyword>
<evidence type="ECO:0000256" key="2">
    <source>
        <dbReference type="SAM" id="Phobius"/>
    </source>
</evidence>
<keyword evidence="2" id="KW-1133">Transmembrane helix</keyword>
<dbReference type="EMBL" id="JACHJU010000001">
    <property type="protein sequence ID" value="MBB4936011.1"/>
    <property type="molecule type" value="Genomic_DNA"/>
</dbReference>
<dbReference type="InterPro" id="IPR027417">
    <property type="entry name" value="P-loop_NTPase"/>
</dbReference>
<evidence type="ECO:0000313" key="3">
    <source>
        <dbReference type="EMBL" id="MBB4936011.1"/>
    </source>
</evidence>
<feature type="transmembrane region" description="Helical" evidence="2">
    <location>
        <begin position="36"/>
        <end position="55"/>
    </location>
</feature>
<feature type="transmembrane region" description="Helical" evidence="2">
    <location>
        <begin position="116"/>
        <end position="132"/>
    </location>
</feature>
<evidence type="ECO:0000256" key="1">
    <source>
        <dbReference type="SAM" id="MobiDB-lite"/>
    </source>
</evidence>
<dbReference type="Proteomes" id="UP000534286">
    <property type="component" value="Unassembled WGS sequence"/>
</dbReference>
<feature type="transmembrane region" description="Helical" evidence="2">
    <location>
        <begin position="61"/>
        <end position="80"/>
    </location>
</feature>
<dbReference type="Gene3D" id="3.40.50.300">
    <property type="entry name" value="P-loop containing nucleotide triphosphate hydrolases"/>
    <property type="match status" value="1"/>
</dbReference>
<reference evidence="3 4" key="1">
    <citation type="submission" date="2020-08" db="EMBL/GenBank/DDBJ databases">
        <title>Sequencing the genomes of 1000 actinobacteria strains.</title>
        <authorList>
            <person name="Klenk H.-P."/>
        </authorList>
    </citation>
    <scope>NUCLEOTIDE SEQUENCE [LARGE SCALE GENOMIC DNA]</scope>
    <source>
        <strain evidence="3 4">DSM 43023</strain>
    </source>
</reference>
<accession>A0A7W7RR31</accession>
<sequence length="788" mass="86456">MVLTNRSLREERKVERKTRRQLGEVGGELSALWRVLAPWVLVVTAIGIAPAAWWLARHYDVQAFTAFCIAVAGAVMLYVSLHLTRRRDLGRWHELFNVTASVGVIAYTVAYGPNKYVLIAAGVFGVASAMIWNRRHTSSAMRELERAAGGFGAAAGNVPVRWQQFTAEHMPQVKDSQMTVFANTPEVLHVGIELGEGEVPEDLTERGVLQKLTRFGGGILGGTTVAVGDYLDKVGVTILRVDPLKRPFPWGGPTAPGESIVEPIEGLGKYRDGLDLSLLLPHVAAKTEDGEDKPHSHMTIVGMTRSGKGLAGEQIDVCVATRKDAAIVLCDPVKADQQLGAIGEGAAYVLTHPSAIRAFFHRLVNVTIPRRAAFLGDPRRNLLGKVCREWEPGCGLTWLLVHVYEAAALFNNPHMTQLSERAASVGIQLMPEVQIAKHDKIDTNLRSNAGDLLHFGVKDPDDAALVMPPELLDMGATPWAWGNRQGGMCYAALGHLPLNRQAIPARFARPARDGSDITGAIAEYMHLVDPLDPVTAESWGEPYERFAAARAAERDRAPRQYAFAGPAPLQGAVLLDDRLAPRVTIPAEPLPPKPSAAERRSEPTPFDEEPETGFDLGDPYDDETEPGPEEEQAEREQVAGAVVGDLAITLSESPEAQPVLDEAIAELERHGVETEVDDGGMLPGRDMDFPEDPDEAHFRPIVHRDEALDILLDVLHAKIGEGNRFRWSDLYDELERRARRGESWVRKCRPILMGWGCIQETDTFGVFEVIHTRRGDLDDYPESPDGEL</sequence>
<keyword evidence="2" id="KW-0472">Membrane</keyword>
<comment type="caution">
    <text evidence="3">The sequence shown here is derived from an EMBL/GenBank/DDBJ whole genome shotgun (WGS) entry which is preliminary data.</text>
</comment>
<feature type="region of interest" description="Disordered" evidence="1">
    <location>
        <begin position="584"/>
        <end position="637"/>
    </location>
</feature>
<protein>
    <submittedName>
        <fullName evidence="3">Uncharacterized protein</fullName>
    </submittedName>
</protein>
<organism evidence="3 4">
    <name type="scientific">Streptosporangium album</name>
    <dbReference type="NCBI Taxonomy" id="47479"/>
    <lineage>
        <taxon>Bacteria</taxon>
        <taxon>Bacillati</taxon>
        <taxon>Actinomycetota</taxon>
        <taxon>Actinomycetes</taxon>
        <taxon>Streptosporangiales</taxon>
        <taxon>Streptosporangiaceae</taxon>
        <taxon>Streptosporangium</taxon>
    </lineage>
</organism>
<name>A0A7W7RR31_9ACTN</name>
<dbReference type="AlphaFoldDB" id="A0A7W7RR31"/>
<feature type="compositionally biased region" description="Acidic residues" evidence="1">
    <location>
        <begin position="605"/>
        <end position="633"/>
    </location>
</feature>
<evidence type="ECO:0000313" key="4">
    <source>
        <dbReference type="Proteomes" id="UP000534286"/>
    </source>
</evidence>